<evidence type="ECO:0000313" key="2">
    <source>
        <dbReference type="EMBL" id="JAI00214.1"/>
    </source>
</evidence>
<accession>A0A0E9XEU0</accession>
<sequence>MGQLFHNLVFDKAFCTQDDRKLQKKQKKHDISQWRSPPTHTRNDTGELGDLENEASMPWQHYKGPASPCCVSGKLRGFDR</sequence>
<evidence type="ECO:0000256" key="1">
    <source>
        <dbReference type="SAM" id="MobiDB-lite"/>
    </source>
</evidence>
<organism evidence="2">
    <name type="scientific">Anguilla anguilla</name>
    <name type="common">European freshwater eel</name>
    <name type="synonym">Muraena anguilla</name>
    <dbReference type="NCBI Taxonomy" id="7936"/>
    <lineage>
        <taxon>Eukaryota</taxon>
        <taxon>Metazoa</taxon>
        <taxon>Chordata</taxon>
        <taxon>Craniata</taxon>
        <taxon>Vertebrata</taxon>
        <taxon>Euteleostomi</taxon>
        <taxon>Actinopterygii</taxon>
        <taxon>Neopterygii</taxon>
        <taxon>Teleostei</taxon>
        <taxon>Anguilliformes</taxon>
        <taxon>Anguillidae</taxon>
        <taxon>Anguilla</taxon>
    </lineage>
</organism>
<feature type="region of interest" description="Disordered" evidence="1">
    <location>
        <begin position="21"/>
        <end position="51"/>
    </location>
</feature>
<reference evidence="2" key="2">
    <citation type="journal article" date="2015" name="Fish Shellfish Immunol.">
        <title>Early steps in the European eel (Anguilla anguilla)-Vibrio vulnificus interaction in the gills: Role of the RtxA13 toxin.</title>
        <authorList>
            <person name="Callol A."/>
            <person name="Pajuelo D."/>
            <person name="Ebbesson L."/>
            <person name="Teles M."/>
            <person name="MacKenzie S."/>
            <person name="Amaro C."/>
        </authorList>
    </citation>
    <scope>NUCLEOTIDE SEQUENCE</scope>
</reference>
<dbReference type="EMBL" id="GBXM01008364">
    <property type="protein sequence ID" value="JAI00214.1"/>
    <property type="molecule type" value="Transcribed_RNA"/>
</dbReference>
<name>A0A0E9XEU0_ANGAN</name>
<dbReference type="AlphaFoldDB" id="A0A0E9XEU0"/>
<reference evidence="2" key="1">
    <citation type="submission" date="2014-11" db="EMBL/GenBank/DDBJ databases">
        <authorList>
            <person name="Amaro Gonzalez C."/>
        </authorList>
    </citation>
    <scope>NUCLEOTIDE SEQUENCE</scope>
</reference>
<protein>
    <submittedName>
        <fullName evidence="2">Uncharacterized protein</fullName>
    </submittedName>
</protein>
<proteinExistence type="predicted"/>